<evidence type="ECO:0000313" key="3">
    <source>
        <dbReference type="Proteomes" id="UP001302477"/>
    </source>
</evidence>
<dbReference type="InterPro" id="IPR031593">
    <property type="entry name" value="Porin_7"/>
</dbReference>
<reference evidence="2 3" key="1">
    <citation type="submission" date="2023-10" db="EMBL/GenBank/DDBJ databases">
        <title>Description of Microbulbifer bruguierae sp. nov., isolated from the sediments of mangrove plant Bruguiera sexangula and comparative genomic analyses of the genus Microbulbifer.</title>
        <authorList>
            <person name="Long M."/>
        </authorList>
    </citation>
    <scope>NUCLEOTIDE SEQUENCE [LARGE SCALE GENOMIC DNA]</scope>
    <source>
        <strain evidence="2 3">SPO729</strain>
    </source>
</reference>
<keyword evidence="1" id="KW-0732">Signal</keyword>
<feature type="chain" id="PRO_5043826745" evidence="1">
    <location>
        <begin position="20"/>
        <end position="267"/>
    </location>
</feature>
<protein>
    <submittedName>
        <fullName evidence="2">Porin</fullName>
    </submittedName>
</protein>
<feature type="signal peptide" evidence="1">
    <location>
        <begin position="1"/>
        <end position="19"/>
    </location>
</feature>
<dbReference type="EMBL" id="CP137555">
    <property type="protein sequence ID" value="WOX04043.1"/>
    <property type="molecule type" value="Genomic_DNA"/>
</dbReference>
<sequence>MKFKFAALPLMLVSAFAAAEQYNSFTDADYENRDYRGADVDILGVQSQYYFGALNTLGPRKEFNYILPVSNIYGGVASVDAGPVEDEIVTFGGEYYTGQWKVFGEFSDVFSTNVYSAGAGFLFSPDLLAEVEAEKMEDEDTVVYVRGKYNHQLSGTDYIGFTAEIDDGFDYRSLSSKYFTALSGGQYLTAELGITDTDGADFYWNGALEFYFNENTSVGVAYDELVEDYEINATHFFNRNVAAKVAYGSNRDFDDLDMFRIGVTVQL</sequence>
<dbReference type="AlphaFoldDB" id="A0AAU0MUE8"/>
<evidence type="ECO:0000256" key="1">
    <source>
        <dbReference type="SAM" id="SignalP"/>
    </source>
</evidence>
<dbReference type="Pfam" id="PF16956">
    <property type="entry name" value="Porin_7"/>
    <property type="match status" value="1"/>
</dbReference>
<organism evidence="2 3">
    <name type="scientific">Microbulbifer pacificus</name>
    <dbReference type="NCBI Taxonomy" id="407164"/>
    <lineage>
        <taxon>Bacteria</taxon>
        <taxon>Pseudomonadati</taxon>
        <taxon>Pseudomonadota</taxon>
        <taxon>Gammaproteobacteria</taxon>
        <taxon>Cellvibrionales</taxon>
        <taxon>Microbulbiferaceae</taxon>
        <taxon>Microbulbifer</taxon>
    </lineage>
</organism>
<keyword evidence="3" id="KW-1185">Reference proteome</keyword>
<gene>
    <name evidence="2" type="ORF">R5R33_09840</name>
</gene>
<name>A0AAU0MUE8_9GAMM</name>
<dbReference type="Proteomes" id="UP001302477">
    <property type="component" value="Chromosome"/>
</dbReference>
<evidence type="ECO:0000313" key="2">
    <source>
        <dbReference type="EMBL" id="WOX04043.1"/>
    </source>
</evidence>
<dbReference type="RefSeq" id="WP_318952524.1">
    <property type="nucleotide sequence ID" value="NZ_CP137555.1"/>
</dbReference>
<dbReference type="KEGG" id="mpaf:R5R33_09840"/>
<proteinExistence type="predicted"/>
<accession>A0AAU0MUE8</accession>